<dbReference type="EMBL" id="RJVA01000010">
    <property type="protein sequence ID" value="ROR01775.1"/>
    <property type="molecule type" value="Genomic_DNA"/>
</dbReference>
<dbReference type="OrthoDB" id="9802028at2"/>
<keyword evidence="2" id="KW-1185">Reference proteome</keyword>
<gene>
    <name evidence="1" type="ORF">EDC27_0961</name>
</gene>
<dbReference type="Pfam" id="PF13686">
    <property type="entry name" value="DrsE_2"/>
    <property type="match status" value="1"/>
</dbReference>
<dbReference type="PANTHER" id="PTHR34655">
    <property type="entry name" value="CONSERVED WITHIN P. AEROPHILUM"/>
    <property type="match status" value="1"/>
</dbReference>
<comment type="caution">
    <text evidence="1">The sequence shown here is derived from an EMBL/GenBank/DDBJ whole genome shotgun (WGS) entry which is preliminary data.</text>
</comment>
<dbReference type="SUPFAM" id="SSF75169">
    <property type="entry name" value="DsrEFH-like"/>
    <property type="match status" value="1"/>
</dbReference>
<sequence>MVEETRKNPEEKTSCTFICSRDTLDGAYPSLILGLNAVRLGMEATIFYTFMGINVIRKNYSEKCRFIPPGPMGAIPGMSAMATKMMRKKMDAAQIPSLGELLEMAQLEGIKLVACKMTVDMMGLSLDDFIDGVEIQTAEDYLKHAVHCRINMFT</sequence>
<protein>
    <submittedName>
        <fullName evidence="1">Peroxiredoxin family protein</fullName>
    </submittedName>
</protein>
<dbReference type="Proteomes" id="UP000276223">
    <property type="component" value="Unassembled WGS sequence"/>
</dbReference>
<organism evidence="1 2">
    <name type="scientific">Desulfosoma caldarium</name>
    <dbReference type="NCBI Taxonomy" id="610254"/>
    <lineage>
        <taxon>Bacteria</taxon>
        <taxon>Pseudomonadati</taxon>
        <taxon>Thermodesulfobacteriota</taxon>
        <taxon>Syntrophobacteria</taxon>
        <taxon>Syntrophobacterales</taxon>
        <taxon>Syntrophobacteraceae</taxon>
        <taxon>Desulfosoma</taxon>
    </lineage>
</organism>
<accession>A0A3N1VFX4</accession>
<dbReference type="Gene3D" id="3.40.1260.10">
    <property type="entry name" value="DsrEFH-like"/>
    <property type="match status" value="1"/>
</dbReference>
<dbReference type="AlphaFoldDB" id="A0A3N1VFX4"/>
<proteinExistence type="predicted"/>
<evidence type="ECO:0000313" key="1">
    <source>
        <dbReference type="EMBL" id="ROR01775.1"/>
    </source>
</evidence>
<dbReference type="InterPro" id="IPR032836">
    <property type="entry name" value="DsrE2-like"/>
</dbReference>
<dbReference type="PANTHER" id="PTHR34655:SF2">
    <property type="entry name" value="PEROXIREDOXIN FAMILY PROTEIN"/>
    <property type="match status" value="1"/>
</dbReference>
<reference evidence="1 2" key="1">
    <citation type="submission" date="2018-11" db="EMBL/GenBank/DDBJ databases">
        <title>Genomic Encyclopedia of Type Strains, Phase IV (KMG-IV): sequencing the most valuable type-strain genomes for metagenomic binning, comparative biology and taxonomic classification.</title>
        <authorList>
            <person name="Goeker M."/>
        </authorList>
    </citation>
    <scope>NUCLEOTIDE SEQUENCE [LARGE SCALE GENOMIC DNA]</scope>
    <source>
        <strain evidence="1 2">DSM 22027</strain>
    </source>
</reference>
<dbReference type="RefSeq" id="WP_123289470.1">
    <property type="nucleotide sequence ID" value="NZ_RJVA01000010.1"/>
</dbReference>
<dbReference type="InterPro" id="IPR027396">
    <property type="entry name" value="DsrEFH-like"/>
</dbReference>
<evidence type="ECO:0000313" key="2">
    <source>
        <dbReference type="Proteomes" id="UP000276223"/>
    </source>
</evidence>
<name>A0A3N1VFX4_9BACT</name>